<dbReference type="AlphaFoldDB" id="A0A8J6EZE2"/>
<feature type="transmembrane region" description="Helical" evidence="1">
    <location>
        <begin position="30"/>
        <end position="50"/>
    </location>
</feature>
<protein>
    <submittedName>
        <fullName evidence="2">Uncharacterized protein</fullName>
    </submittedName>
</protein>
<organism evidence="2 3">
    <name type="scientific">Eleutherodactylus coqui</name>
    <name type="common">Puerto Rican coqui</name>
    <dbReference type="NCBI Taxonomy" id="57060"/>
    <lineage>
        <taxon>Eukaryota</taxon>
        <taxon>Metazoa</taxon>
        <taxon>Chordata</taxon>
        <taxon>Craniata</taxon>
        <taxon>Vertebrata</taxon>
        <taxon>Euteleostomi</taxon>
        <taxon>Amphibia</taxon>
        <taxon>Batrachia</taxon>
        <taxon>Anura</taxon>
        <taxon>Neobatrachia</taxon>
        <taxon>Hyloidea</taxon>
        <taxon>Eleutherodactylidae</taxon>
        <taxon>Eleutherodactylinae</taxon>
        <taxon>Eleutherodactylus</taxon>
        <taxon>Eleutherodactylus</taxon>
    </lineage>
</organism>
<evidence type="ECO:0000256" key="1">
    <source>
        <dbReference type="SAM" id="Phobius"/>
    </source>
</evidence>
<proteinExistence type="predicted"/>
<keyword evidence="3" id="KW-1185">Reference proteome</keyword>
<keyword evidence="1" id="KW-0472">Membrane</keyword>
<reference evidence="2" key="1">
    <citation type="thesis" date="2020" institute="ProQuest LLC" country="789 East Eisenhower Parkway, Ann Arbor, MI, USA">
        <title>Comparative Genomics and Chromosome Evolution.</title>
        <authorList>
            <person name="Mudd A.B."/>
        </authorList>
    </citation>
    <scope>NUCLEOTIDE SEQUENCE</scope>
    <source>
        <strain evidence="2">HN-11 Male</strain>
        <tissue evidence="2">Kidney and liver</tissue>
    </source>
</reference>
<evidence type="ECO:0000313" key="2">
    <source>
        <dbReference type="EMBL" id="KAG9477404.1"/>
    </source>
</evidence>
<sequence length="80" mass="9244">MSYKSRTRRSFSLLDAIYDLPFYIPPPHWVSFYGLILLDKFSLFFVVFGYDNNCIQHKGYNKPSSKSTVLAAAFKVLQLA</sequence>
<dbReference type="Proteomes" id="UP000770717">
    <property type="component" value="Unassembled WGS sequence"/>
</dbReference>
<gene>
    <name evidence="2" type="ORF">GDO78_002674</name>
</gene>
<comment type="caution">
    <text evidence="2">The sequence shown here is derived from an EMBL/GenBank/DDBJ whole genome shotgun (WGS) entry which is preliminary data.</text>
</comment>
<name>A0A8J6EZE2_ELECQ</name>
<dbReference type="EMBL" id="WNTK01000010">
    <property type="protein sequence ID" value="KAG9477404.1"/>
    <property type="molecule type" value="Genomic_DNA"/>
</dbReference>
<accession>A0A8J6EZE2</accession>
<keyword evidence="1" id="KW-1133">Transmembrane helix</keyword>
<keyword evidence="1" id="KW-0812">Transmembrane</keyword>
<evidence type="ECO:0000313" key="3">
    <source>
        <dbReference type="Proteomes" id="UP000770717"/>
    </source>
</evidence>